<proteinExistence type="predicted"/>
<comment type="caution">
    <text evidence="1">The sequence shown here is derived from an EMBL/GenBank/DDBJ whole genome shotgun (WGS) entry which is preliminary data.</text>
</comment>
<organism evidence="1 2">
    <name type="scientific">Candidatus Geothrix odensensis</name>
    <dbReference type="NCBI Taxonomy" id="2954440"/>
    <lineage>
        <taxon>Bacteria</taxon>
        <taxon>Pseudomonadati</taxon>
        <taxon>Acidobacteriota</taxon>
        <taxon>Holophagae</taxon>
        <taxon>Holophagales</taxon>
        <taxon>Holophagaceae</taxon>
        <taxon>Geothrix</taxon>
    </lineage>
</organism>
<protein>
    <submittedName>
        <fullName evidence="1">Uncharacterized protein</fullName>
    </submittedName>
</protein>
<dbReference type="AlphaFoldDB" id="A0A936F0D8"/>
<gene>
    <name evidence="1" type="ORF">IPN91_02210</name>
</gene>
<evidence type="ECO:0000313" key="2">
    <source>
        <dbReference type="Proteomes" id="UP000709959"/>
    </source>
</evidence>
<dbReference type="Proteomes" id="UP000709959">
    <property type="component" value="Unassembled WGS sequence"/>
</dbReference>
<accession>A0A936F0D8</accession>
<name>A0A936F0D8_9BACT</name>
<dbReference type="EMBL" id="JADKCH010000001">
    <property type="protein sequence ID" value="MBK8571456.1"/>
    <property type="molecule type" value="Genomic_DNA"/>
</dbReference>
<sequence length="126" mass="13599">MVPSALRAQGVPVEEAAKFLLILANSAGSEGRVACKELDMVMQLKKSEISVDAKANVAWSFTPEQTKFYAGQGKLVVCSSRKLFAEGGAIAFERINSRLTIFVHQANLGRSGVTLPDSFLRVAVKQ</sequence>
<reference evidence="1 2" key="1">
    <citation type="submission" date="2020-10" db="EMBL/GenBank/DDBJ databases">
        <title>Connecting structure to function with the recovery of over 1000 high-quality activated sludge metagenome-assembled genomes encoding full-length rRNA genes using long-read sequencing.</title>
        <authorList>
            <person name="Singleton C.M."/>
            <person name="Petriglieri F."/>
            <person name="Kristensen J.M."/>
            <person name="Kirkegaard R.H."/>
            <person name="Michaelsen T.Y."/>
            <person name="Andersen M.H."/>
            <person name="Karst S.M."/>
            <person name="Dueholm M.S."/>
            <person name="Nielsen P.H."/>
            <person name="Albertsen M."/>
        </authorList>
    </citation>
    <scope>NUCLEOTIDE SEQUENCE [LARGE SCALE GENOMIC DNA]</scope>
    <source>
        <strain evidence="1">OdNE_18-Q3-R46-58_MAXAC.008</strain>
    </source>
</reference>
<evidence type="ECO:0000313" key="1">
    <source>
        <dbReference type="EMBL" id="MBK8571456.1"/>
    </source>
</evidence>